<protein>
    <recommendedName>
        <fullName evidence="5">LapA family protein</fullName>
    </recommendedName>
</protein>
<dbReference type="AlphaFoldDB" id="A0A967AZ15"/>
<evidence type="ECO:0000313" key="3">
    <source>
        <dbReference type="EMBL" id="NHN55298.1"/>
    </source>
</evidence>
<comment type="caution">
    <text evidence="3">The sequence shown here is derived from an EMBL/GenBank/DDBJ whole genome shotgun (WGS) entry which is preliminary data.</text>
</comment>
<keyword evidence="2" id="KW-0472">Membrane</keyword>
<keyword evidence="2" id="KW-1133">Transmembrane helix</keyword>
<evidence type="ECO:0000256" key="1">
    <source>
        <dbReference type="SAM" id="MobiDB-lite"/>
    </source>
</evidence>
<feature type="transmembrane region" description="Helical" evidence="2">
    <location>
        <begin position="46"/>
        <end position="65"/>
    </location>
</feature>
<dbReference type="EMBL" id="JAAOIV010000003">
    <property type="protein sequence ID" value="NHN55298.1"/>
    <property type="molecule type" value="Genomic_DNA"/>
</dbReference>
<gene>
    <name evidence="3" type="ORF">G9U51_05805</name>
</gene>
<feature type="region of interest" description="Disordered" evidence="1">
    <location>
        <begin position="69"/>
        <end position="161"/>
    </location>
</feature>
<proteinExistence type="predicted"/>
<dbReference type="Proteomes" id="UP000744769">
    <property type="component" value="Unassembled WGS sequence"/>
</dbReference>
<reference evidence="3" key="1">
    <citation type="submission" date="2020-03" db="EMBL/GenBank/DDBJ databases">
        <title>Draft sequencing of Calidifontibacter sp. DB0510.</title>
        <authorList>
            <person name="Kim D.-U."/>
        </authorList>
    </citation>
    <scope>NUCLEOTIDE SEQUENCE</scope>
    <source>
        <strain evidence="3">DB0510</strain>
    </source>
</reference>
<evidence type="ECO:0000256" key="2">
    <source>
        <dbReference type="SAM" id="Phobius"/>
    </source>
</evidence>
<keyword evidence="2" id="KW-0812">Transmembrane</keyword>
<keyword evidence="4" id="KW-1185">Reference proteome</keyword>
<dbReference type="RefSeq" id="WP_166194574.1">
    <property type="nucleotide sequence ID" value="NZ_JAAOIV010000003.1"/>
</dbReference>
<name>A0A967AZ15_9MICO</name>
<organism evidence="3 4">
    <name type="scientific">Metallococcus carri</name>
    <dbReference type="NCBI Taxonomy" id="1656884"/>
    <lineage>
        <taxon>Bacteria</taxon>
        <taxon>Bacillati</taxon>
        <taxon>Actinomycetota</taxon>
        <taxon>Actinomycetes</taxon>
        <taxon>Micrococcales</taxon>
        <taxon>Dermacoccaceae</taxon>
        <taxon>Metallococcus</taxon>
    </lineage>
</organism>
<feature type="compositionally biased region" description="Basic and acidic residues" evidence="1">
    <location>
        <begin position="78"/>
        <end position="100"/>
    </location>
</feature>
<evidence type="ECO:0000313" key="4">
    <source>
        <dbReference type="Proteomes" id="UP000744769"/>
    </source>
</evidence>
<feature type="compositionally biased region" description="Basic and acidic residues" evidence="1">
    <location>
        <begin position="107"/>
        <end position="161"/>
    </location>
</feature>
<sequence>MAVLGVFLLILAALLTLWAIFAGGTSGPSIDKSILGIDLNVSPLTMFVAGAIALALVWAATRAFVAGGKRGLRRRRERKELVRERDSALSDREAARERDQVAPADSRGYDNRGYDDRAATDSRAGYADDHRAGYPDDTRAGYGDAAHRDGRGDLPRDDRLR</sequence>
<accession>A0A967AZ15</accession>
<evidence type="ECO:0008006" key="5">
    <source>
        <dbReference type="Google" id="ProtNLM"/>
    </source>
</evidence>